<evidence type="ECO:0000256" key="4">
    <source>
        <dbReference type="ARBA" id="ARBA00022840"/>
    </source>
</evidence>
<dbReference type="EMBL" id="AP025516">
    <property type="protein sequence ID" value="BDD88424.1"/>
    <property type="molecule type" value="Genomic_DNA"/>
</dbReference>
<dbReference type="CDD" id="cd03260">
    <property type="entry name" value="ABC_PstB_phosphate_transporter"/>
    <property type="match status" value="1"/>
</dbReference>
<evidence type="ECO:0000313" key="6">
    <source>
        <dbReference type="EMBL" id="BDD88424.1"/>
    </source>
</evidence>
<dbReference type="InterPro" id="IPR003439">
    <property type="entry name" value="ABC_transporter-like_ATP-bd"/>
</dbReference>
<keyword evidence="2" id="KW-0592">Phosphate transport</keyword>
<keyword evidence="3" id="KW-0547">Nucleotide-binding</keyword>
<accession>A0ABN6MAN5</accession>
<dbReference type="PROSITE" id="PS50893">
    <property type="entry name" value="ABC_TRANSPORTER_2"/>
    <property type="match status" value="1"/>
</dbReference>
<evidence type="ECO:0000259" key="5">
    <source>
        <dbReference type="PROSITE" id="PS50893"/>
    </source>
</evidence>
<organism evidence="6 7">
    <name type="scientific">Desulfofustis limnaeus</name>
    <dbReference type="NCBI Taxonomy" id="2740163"/>
    <lineage>
        <taxon>Bacteria</taxon>
        <taxon>Pseudomonadati</taxon>
        <taxon>Thermodesulfobacteriota</taxon>
        <taxon>Desulfobulbia</taxon>
        <taxon>Desulfobulbales</taxon>
        <taxon>Desulfocapsaceae</taxon>
        <taxon>Desulfofustis</taxon>
    </lineage>
</organism>
<dbReference type="Pfam" id="PF00005">
    <property type="entry name" value="ABC_tran"/>
    <property type="match status" value="1"/>
</dbReference>
<dbReference type="Gene3D" id="3.40.50.300">
    <property type="entry name" value="P-loop containing nucleotide triphosphate hydrolases"/>
    <property type="match status" value="1"/>
</dbReference>
<dbReference type="PANTHER" id="PTHR43423">
    <property type="entry name" value="ABC TRANSPORTER I FAMILY MEMBER 17"/>
    <property type="match status" value="1"/>
</dbReference>
<dbReference type="InterPro" id="IPR003593">
    <property type="entry name" value="AAA+_ATPase"/>
</dbReference>
<keyword evidence="7" id="KW-1185">Reference proteome</keyword>
<evidence type="ECO:0000256" key="1">
    <source>
        <dbReference type="ARBA" id="ARBA00022448"/>
    </source>
</evidence>
<name>A0ABN6MAN5_9BACT</name>
<gene>
    <name evidence="6" type="primary">pstB_2</name>
    <name evidence="6" type="ORF">DPPLL_27890</name>
</gene>
<sequence>MDSSAKIITRSLTFSYGKRLLFGPIDLALPENNIIAVTGPSGAGKSTFLSIFNRLWEENGTGHVSGTVLLRLAGTVADIYRNDLDLSALRRKVGMVFQTPNPLPMSIRKNVAFPLFLAGRREGERDHLVERALQRAHLFDEVKDRLHEDARNLSGGQQQRLCIARALMLEPEILLLDEPTSSLDGTSSAGIEALLVELRQTCTLLMVSHYQDQVRRIADQVFEMIDQNLVRIA</sequence>
<reference evidence="6 7" key="1">
    <citation type="submission" date="2022-01" db="EMBL/GenBank/DDBJ databases">
        <title>Desulfofustis limnae sp. nov., a novel mesophilic sulfate-reducing bacterium isolated from marsh soil.</title>
        <authorList>
            <person name="Watanabe M."/>
            <person name="Takahashi A."/>
            <person name="Kojima H."/>
            <person name="Fukui M."/>
        </authorList>
    </citation>
    <scope>NUCLEOTIDE SEQUENCE [LARGE SCALE GENOMIC DNA]</scope>
    <source>
        <strain evidence="6 7">PPLL</strain>
    </source>
</reference>
<dbReference type="GO" id="GO:0005524">
    <property type="term" value="F:ATP binding"/>
    <property type="evidence" value="ECO:0007669"/>
    <property type="project" value="UniProtKB-KW"/>
</dbReference>
<keyword evidence="4 6" id="KW-0067">ATP-binding</keyword>
<evidence type="ECO:0000256" key="2">
    <source>
        <dbReference type="ARBA" id="ARBA00022592"/>
    </source>
</evidence>
<evidence type="ECO:0000256" key="3">
    <source>
        <dbReference type="ARBA" id="ARBA00022741"/>
    </source>
</evidence>
<dbReference type="Proteomes" id="UP000830055">
    <property type="component" value="Chromosome"/>
</dbReference>
<proteinExistence type="predicted"/>
<dbReference type="RefSeq" id="WP_284151792.1">
    <property type="nucleotide sequence ID" value="NZ_AP025516.1"/>
</dbReference>
<protein>
    <submittedName>
        <fullName evidence="6">Phosphate import ATP-binding protein PstB</fullName>
    </submittedName>
</protein>
<dbReference type="PANTHER" id="PTHR43423:SF1">
    <property type="entry name" value="ABC TRANSPORTER I FAMILY MEMBER 17"/>
    <property type="match status" value="1"/>
</dbReference>
<feature type="domain" description="ABC transporter" evidence="5">
    <location>
        <begin position="7"/>
        <end position="232"/>
    </location>
</feature>
<evidence type="ECO:0000313" key="7">
    <source>
        <dbReference type="Proteomes" id="UP000830055"/>
    </source>
</evidence>
<dbReference type="SUPFAM" id="SSF52540">
    <property type="entry name" value="P-loop containing nucleoside triphosphate hydrolases"/>
    <property type="match status" value="1"/>
</dbReference>
<dbReference type="SMART" id="SM00382">
    <property type="entry name" value="AAA"/>
    <property type="match status" value="1"/>
</dbReference>
<dbReference type="InterPro" id="IPR027417">
    <property type="entry name" value="P-loop_NTPase"/>
</dbReference>
<keyword evidence="1" id="KW-0813">Transport</keyword>
<dbReference type="InterPro" id="IPR005670">
    <property type="entry name" value="PstB-like"/>
</dbReference>
<dbReference type="PROSITE" id="PS00211">
    <property type="entry name" value="ABC_TRANSPORTER_1"/>
    <property type="match status" value="1"/>
</dbReference>
<dbReference type="InterPro" id="IPR017871">
    <property type="entry name" value="ABC_transporter-like_CS"/>
</dbReference>